<evidence type="ECO:0008006" key="3">
    <source>
        <dbReference type="Google" id="ProtNLM"/>
    </source>
</evidence>
<dbReference type="InterPro" id="IPR028212">
    <property type="entry name" value="GHL6"/>
</dbReference>
<proteinExistence type="predicted"/>
<dbReference type="SUPFAM" id="SSF51445">
    <property type="entry name" value="(Trans)glycosidases"/>
    <property type="match status" value="1"/>
</dbReference>
<dbReference type="Gene3D" id="3.20.20.80">
    <property type="entry name" value="Glycosidases"/>
    <property type="match status" value="1"/>
</dbReference>
<name>A0A6I3QNM7_9FIRM</name>
<accession>A0A6I3QNM7</accession>
<organism evidence="1 2">
    <name type="scientific">Ruthenibacterium lactatiformans</name>
    <dbReference type="NCBI Taxonomy" id="1550024"/>
    <lineage>
        <taxon>Bacteria</taxon>
        <taxon>Bacillati</taxon>
        <taxon>Bacillota</taxon>
        <taxon>Clostridia</taxon>
        <taxon>Eubacteriales</taxon>
        <taxon>Oscillospiraceae</taxon>
        <taxon>Ruthenibacterium</taxon>
    </lineage>
</organism>
<dbReference type="Gene3D" id="3.40.50.880">
    <property type="match status" value="1"/>
</dbReference>
<dbReference type="Proteomes" id="UP000449193">
    <property type="component" value="Unassembled WGS sequence"/>
</dbReference>
<protein>
    <recommendedName>
        <fullName evidence="3">Beta-galactosidase trimerisation domain-containing protein</fullName>
    </recommendedName>
</protein>
<dbReference type="EMBL" id="WMZR01000010">
    <property type="protein sequence ID" value="MTS51748.1"/>
    <property type="molecule type" value="Genomic_DNA"/>
</dbReference>
<dbReference type="AlphaFoldDB" id="A0A6I3QNM7"/>
<dbReference type="RefSeq" id="WP_155201318.1">
    <property type="nucleotide sequence ID" value="NZ_WMZL01000008.1"/>
</dbReference>
<dbReference type="InterPro" id="IPR017853">
    <property type="entry name" value="GH"/>
</dbReference>
<evidence type="ECO:0000313" key="1">
    <source>
        <dbReference type="EMBL" id="MTS51748.1"/>
    </source>
</evidence>
<gene>
    <name evidence="1" type="ORF">GMD52_09365</name>
</gene>
<reference evidence="1 2" key="1">
    <citation type="journal article" date="2019" name="Nat. Med.">
        <title>A library of human gut bacterial isolates paired with longitudinal multiomics data enables mechanistic microbiome research.</title>
        <authorList>
            <person name="Poyet M."/>
            <person name="Groussin M."/>
            <person name="Gibbons S.M."/>
            <person name="Avila-Pacheco J."/>
            <person name="Jiang X."/>
            <person name="Kearney S.M."/>
            <person name="Perrotta A.R."/>
            <person name="Berdy B."/>
            <person name="Zhao S."/>
            <person name="Lieberman T.D."/>
            <person name="Swanson P.K."/>
            <person name="Smith M."/>
            <person name="Roesemann S."/>
            <person name="Alexander J.E."/>
            <person name="Rich S.A."/>
            <person name="Livny J."/>
            <person name="Vlamakis H."/>
            <person name="Clish C."/>
            <person name="Bullock K."/>
            <person name="Deik A."/>
            <person name="Scott J."/>
            <person name="Pierce K.A."/>
            <person name="Xavier R.J."/>
            <person name="Alm E.J."/>
        </authorList>
    </citation>
    <scope>NUCLEOTIDE SEQUENCE [LARGE SCALE GENOMIC DNA]</scope>
    <source>
        <strain evidence="1 2">BIOML-A7</strain>
    </source>
</reference>
<sequence length="675" mass="76727">MSHWWTDYPWRMVQTNLRETDMVDMDAQTYVACLKEMNATLAMINTGGIVASYPTKVEDHTQSEFLLGDSLHTLIEECHKAGIRVIARMDFSKARRAVYERHPDWAYRDKNGKIVDYNGDVHMCICGGFQQQKALEILREVTQLLPIDGVFINMGGFQTKDYSYHDYGPCHCENCKRLFKQRFGKDIPEKENEEDLTSRMYQVFKQEIVEETRDRINSLLKSIDSEIAVDGVDFFRRESNTEYKRGGTLWQYNASSSVRSIHSLKPECVCSSATVDYIGFYYRHVSVGTELHALRMWQAIANYGALDYYLIGRMDNHRDKSAFAAVKTAFSYMAAHETQYRGMCPSADVLVIREGKHMASEEARGWIRVLTERHILLAEAEPAAAWASNSFSRFKAIILTNLRELPTRAAAMLDAYVQEGGCLICTGATGIWDERGGQRENLPLSCLGTKQIFQYRRDLASAMLEISSQEKLLFPSLSNTELVYFGDDFLFVDYEDTVQSYLRLTPPQPLGPPERCYCLEATDTPGLAVNFYGAGKAIHIPWLAGEIFQRDGYSNTFCLMQDILEQFAKLETVEQSPFSPMVEVTLGYSRDGKRAMVHLVNNSGHFGCSYFDPVPMRDICLKIRMAQRPAAVHQLTEGENPQFKWKDGYLFLSVKSLGAFAALEISFIPIPNTSS</sequence>
<comment type="caution">
    <text evidence="1">The sequence shown here is derived from an EMBL/GenBank/DDBJ whole genome shotgun (WGS) entry which is preliminary data.</text>
</comment>
<dbReference type="CDD" id="cd03143">
    <property type="entry name" value="A4_beta-galactosidase_middle_domain"/>
    <property type="match status" value="1"/>
</dbReference>
<dbReference type="Pfam" id="PF14871">
    <property type="entry name" value="GHL6"/>
    <property type="match status" value="1"/>
</dbReference>
<dbReference type="InterPro" id="IPR029062">
    <property type="entry name" value="Class_I_gatase-like"/>
</dbReference>
<evidence type="ECO:0000313" key="2">
    <source>
        <dbReference type="Proteomes" id="UP000449193"/>
    </source>
</evidence>